<dbReference type="RefSeq" id="WP_120779190.1">
    <property type="nucleotide sequence ID" value="NZ_JBHLUP010000009.1"/>
</dbReference>
<name>A0A3B0AEJ2_9ACTN</name>
<dbReference type="PANTHER" id="PTHR43798">
    <property type="entry name" value="MONOACYLGLYCEROL LIPASE"/>
    <property type="match status" value="1"/>
</dbReference>
<dbReference type="Pfam" id="PF00561">
    <property type="entry name" value="Abhydrolase_1"/>
    <property type="match status" value="1"/>
</dbReference>
<gene>
    <name evidence="2" type="ORF">D7193_02245</name>
</gene>
<dbReference type="Proteomes" id="UP000279968">
    <property type="component" value="Unassembled WGS sequence"/>
</dbReference>
<dbReference type="PRINTS" id="PR00412">
    <property type="entry name" value="EPOXHYDRLASE"/>
</dbReference>
<keyword evidence="3" id="KW-1185">Reference proteome</keyword>
<dbReference type="InterPro" id="IPR000073">
    <property type="entry name" value="AB_hydrolase_1"/>
</dbReference>
<feature type="domain" description="AB hydrolase-1" evidence="1">
    <location>
        <begin position="27"/>
        <end position="275"/>
    </location>
</feature>
<dbReference type="OrthoDB" id="3507586at2"/>
<keyword evidence="2" id="KW-0378">Hydrolase</keyword>
<organism evidence="2 3">
    <name type="scientific">Micromonospora costi</name>
    <dbReference type="NCBI Taxonomy" id="1530042"/>
    <lineage>
        <taxon>Bacteria</taxon>
        <taxon>Bacillati</taxon>
        <taxon>Actinomycetota</taxon>
        <taxon>Actinomycetes</taxon>
        <taxon>Micromonosporales</taxon>
        <taxon>Micromonosporaceae</taxon>
        <taxon>Micromonospora</taxon>
    </lineage>
</organism>
<dbReference type="EMBL" id="RBAN01000001">
    <property type="protein sequence ID" value="RKN59038.1"/>
    <property type="molecule type" value="Genomic_DNA"/>
</dbReference>
<reference evidence="2 3" key="1">
    <citation type="journal article" date="2015" name="Int. J. Syst. Evol. Microbiol.">
        <title>Micromonospora costi sp. nov., isolated from a leaf of Costus speciosus.</title>
        <authorList>
            <person name="Thawai C."/>
        </authorList>
    </citation>
    <scope>NUCLEOTIDE SEQUENCE [LARGE SCALE GENOMIC DNA]</scope>
    <source>
        <strain evidence="2 3">CS1-12</strain>
    </source>
</reference>
<proteinExistence type="predicted"/>
<comment type="caution">
    <text evidence="2">The sequence shown here is derived from an EMBL/GenBank/DDBJ whole genome shotgun (WGS) entry which is preliminary data.</text>
</comment>
<dbReference type="GO" id="GO:0016787">
    <property type="term" value="F:hydrolase activity"/>
    <property type="evidence" value="ECO:0007669"/>
    <property type="project" value="UniProtKB-KW"/>
</dbReference>
<evidence type="ECO:0000313" key="2">
    <source>
        <dbReference type="EMBL" id="RKN59038.1"/>
    </source>
</evidence>
<evidence type="ECO:0000259" key="1">
    <source>
        <dbReference type="Pfam" id="PF00561"/>
    </source>
</evidence>
<dbReference type="AlphaFoldDB" id="A0A3B0AEJ2"/>
<dbReference type="InterPro" id="IPR000639">
    <property type="entry name" value="Epox_hydrolase-like"/>
</dbReference>
<dbReference type="GO" id="GO:0016020">
    <property type="term" value="C:membrane"/>
    <property type="evidence" value="ECO:0007669"/>
    <property type="project" value="TreeGrafter"/>
</dbReference>
<dbReference type="InterPro" id="IPR050266">
    <property type="entry name" value="AB_hydrolase_sf"/>
</dbReference>
<evidence type="ECO:0000313" key="3">
    <source>
        <dbReference type="Proteomes" id="UP000279968"/>
    </source>
</evidence>
<dbReference type="SUPFAM" id="SSF53474">
    <property type="entry name" value="alpha/beta-Hydrolases"/>
    <property type="match status" value="1"/>
</dbReference>
<dbReference type="InterPro" id="IPR029058">
    <property type="entry name" value="AB_hydrolase_fold"/>
</dbReference>
<protein>
    <submittedName>
        <fullName evidence="2">Alpha/beta hydrolase</fullName>
    </submittedName>
</protein>
<dbReference type="PANTHER" id="PTHR43798:SF33">
    <property type="entry name" value="HYDROLASE, PUTATIVE (AFU_ORTHOLOGUE AFUA_2G14860)-RELATED"/>
    <property type="match status" value="1"/>
</dbReference>
<dbReference type="PRINTS" id="PR00111">
    <property type="entry name" value="ABHYDROLASE"/>
</dbReference>
<dbReference type="Gene3D" id="3.40.50.1820">
    <property type="entry name" value="alpha/beta hydrolase"/>
    <property type="match status" value="1"/>
</dbReference>
<sequence>MVFPGFTSERISAGKVAIHVRRGGDGPPLLLLHGYPQTHVTWHRVAPELARHFTVVCTDLRGYGDSDKPPGGGDHRIYSKRALALDQVEVMRRLGFDRFAVGGHDRGARVALRLALDHPDAVSHLALLDIVPTRTIYDTIDQRHATTVWRYFFLIQPHDLPERLIGGDPQGYLRWTLDEWCGTPGALDGAATAEYERCFDHATIHASCEDYRAGATIDLTHDRADASRTLACPTLALWSRGGIGSAYDVPGIWRARAEQFTGGALDCGHFIPEERPRETVQALRSLLAT</sequence>
<accession>A0A3B0AEJ2</accession>